<dbReference type="SUPFAM" id="SSF51621">
    <property type="entry name" value="Phosphoenolpyruvate/pyruvate domain"/>
    <property type="match status" value="1"/>
</dbReference>
<dbReference type="GO" id="GO:0046872">
    <property type="term" value="F:metal ion binding"/>
    <property type="evidence" value="ECO:0007669"/>
    <property type="project" value="UniProtKB-KW"/>
</dbReference>
<keyword evidence="13" id="KW-0460">Magnesium</keyword>
<dbReference type="InterPro" id="IPR050499">
    <property type="entry name" value="PEP-utilizing_PTS_enzyme"/>
</dbReference>
<dbReference type="GO" id="GO:0005737">
    <property type="term" value="C:cytoplasm"/>
    <property type="evidence" value="ECO:0007669"/>
    <property type="project" value="UniProtKB-SubCell"/>
</dbReference>
<dbReference type="SUPFAM" id="SSF47831">
    <property type="entry name" value="Enzyme I of the PEP:sugar phosphotransferase system HPr-binding (sub)domain"/>
    <property type="match status" value="1"/>
</dbReference>
<evidence type="ECO:0000256" key="7">
    <source>
        <dbReference type="ARBA" id="ARBA00022490"/>
    </source>
</evidence>
<comment type="similarity">
    <text evidence="4">Belongs to the PEP-utilizing enzyme family.</text>
</comment>
<keyword evidence="9 16" id="KW-0808">Transferase</keyword>
<evidence type="ECO:0000256" key="10">
    <source>
        <dbReference type="ARBA" id="ARBA00022683"/>
    </source>
</evidence>
<dbReference type="InterPro" id="IPR000121">
    <property type="entry name" value="PEP_util_C"/>
</dbReference>
<gene>
    <name evidence="16" type="primary">ptsP</name>
    <name evidence="16" type="ORF">CK498_04940</name>
</gene>
<comment type="subcellular location">
    <subcellularLocation>
        <location evidence="3">Cytoplasm</location>
    </subcellularLocation>
</comment>
<evidence type="ECO:0000256" key="4">
    <source>
        <dbReference type="ARBA" id="ARBA00007837"/>
    </source>
</evidence>
<dbReference type="InterPro" id="IPR023151">
    <property type="entry name" value="PEP_util_CS"/>
</dbReference>
<dbReference type="PRINTS" id="PR01736">
    <property type="entry name" value="PHPHTRNFRASE"/>
</dbReference>
<dbReference type="InterPro" id="IPR008731">
    <property type="entry name" value="PTS_EIN"/>
</dbReference>
<dbReference type="PROSITE" id="PS00371">
    <property type="entry name" value="PTS_EIIA_TYPE_1_HIS"/>
    <property type="match status" value="1"/>
</dbReference>
<evidence type="ECO:0000256" key="13">
    <source>
        <dbReference type="ARBA" id="ARBA00022842"/>
    </source>
</evidence>
<dbReference type="Gene3D" id="3.20.20.60">
    <property type="entry name" value="Phosphoenolpyruvate-binding domains"/>
    <property type="match status" value="1"/>
</dbReference>
<dbReference type="InterPro" id="IPR008279">
    <property type="entry name" value="PEP-util_enz_mobile_dom"/>
</dbReference>
<dbReference type="InterPro" id="IPR001020">
    <property type="entry name" value="PTS_HPr_His_P_site"/>
</dbReference>
<dbReference type="InterPro" id="IPR006318">
    <property type="entry name" value="PTS_EI-like"/>
</dbReference>
<dbReference type="NCBIfam" id="TIGR01417">
    <property type="entry name" value="PTS_I_fam"/>
    <property type="match status" value="1"/>
</dbReference>
<organism evidence="16 17">
    <name type="scientific">Halomonas salipaludis</name>
    <dbReference type="NCBI Taxonomy" id="2032625"/>
    <lineage>
        <taxon>Bacteria</taxon>
        <taxon>Pseudomonadati</taxon>
        <taxon>Pseudomonadota</taxon>
        <taxon>Gammaproteobacteria</taxon>
        <taxon>Oceanospirillales</taxon>
        <taxon>Halomonadaceae</taxon>
        <taxon>Halomonas</taxon>
    </lineage>
</organism>
<dbReference type="GO" id="GO:0016301">
    <property type="term" value="F:kinase activity"/>
    <property type="evidence" value="ECO:0007669"/>
    <property type="project" value="UniProtKB-KW"/>
</dbReference>
<dbReference type="AlphaFoldDB" id="A0A2A2EZG3"/>
<dbReference type="PANTHER" id="PTHR46244">
    <property type="entry name" value="PHOSPHOENOLPYRUVATE-PROTEIN PHOSPHOTRANSFERASE"/>
    <property type="match status" value="1"/>
</dbReference>
<dbReference type="Pfam" id="PF00358">
    <property type="entry name" value="PTS_EIIA_1"/>
    <property type="match status" value="1"/>
</dbReference>
<dbReference type="Pfam" id="PF05524">
    <property type="entry name" value="PEP-utilisers_N"/>
    <property type="match status" value="1"/>
</dbReference>
<keyword evidence="6" id="KW-0813">Transport</keyword>
<dbReference type="InterPro" id="IPR036618">
    <property type="entry name" value="PtsI_HPr-bd_sf"/>
</dbReference>
<evidence type="ECO:0000259" key="15">
    <source>
        <dbReference type="PROSITE" id="PS51350"/>
    </source>
</evidence>
<dbReference type="Gene3D" id="2.70.70.10">
    <property type="entry name" value="Glucose Permease (Domain IIA)"/>
    <property type="match status" value="1"/>
</dbReference>
<dbReference type="GO" id="GO:0008965">
    <property type="term" value="F:phosphoenolpyruvate-protein phosphotransferase activity"/>
    <property type="evidence" value="ECO:0007669"/>
    <property type="project" value="UniProtKB-EC"/>
</dbReference>
<keyword evidence="10" id="KW-0598">Phosphotransferase system</keyword>
<dbReference type="GO" id="GO:0009401">
    <property type="term" value="P:phosphoenolpyruvate-dependent sugar phosphotransferase system"/>
    <property type="evidence" value="ECO:0007669"/>
    <property type="project" value="UniProtKB-KW"/>
</dbReference>
<dbReference type="InterPro" id="IPR035895">
    <property type="entry name" value="HPr-like_sf"/>
</dbReference>
<evidence type="ECO:0000256" key="5">
    <source>
        <dbReference type="ARBA" id="ARBA00012232"/>
    </source>
</evidence>
<accession>A0A2A2EZG3</accession>
<sequence length="869" mass="89799">MSDSSQTLTLLAPVAGVVVPLSAVPDPVFAGQALGEGIALDPLGECLHAPCDGEVVQCARTHHALTLKTAAGVELLLHLGLDTVELQGQGIEPLVAVGDRVRAGDPLCRFDADALARGASALITPLVITEAAGWRLREPSLAAGVRVALGEPLLVLEAAVAECHKTVAGGPEAERRLTLALAAGLHARPAARLRAIAREHGVSLTLDHEGADSPSASASADSLSALMNLGLTEGAALRLTARGEHAEAALDDAEALLTTPEAEPHPAPKPQATPNEALGEALGEVLEEGELAGLVASPGLALGPLVHYRPPLPTVSHDGEGEVVEAPRLTQALARVGEALARDEAEATRSGQTAEAEIFAAHGAWLADPDLVAAAGERLRAGRGAGQAWREALDAEAERLEATGNALLAARVADLRDLQRRVMAELSDAAEAALPEFPEGALLVAEELTPSELVAVAARRPAGLCLAGGGTTSHVAILARARGIPCLVAMGPALLAALDDVPSEAAILDAERGRLVPAPSEARVAEVAARIAARRREAEAARAAAFEPAITRDGREVEVCANIGGAEEARLAAEAGADGVGLLRSEFLFLERDSAPDEATQRGEYQAALAALGGKPVIIRTLDIGADKQLPYLRLPAVPNPALGVRGARLWASHPELLETQLRALLGVTRLDALHIMLPMVSEAGELRQVRQRLEAIASEMGLEVRPRLGAMIEVPSAALCAASLAAEADFLSIGTNDLTQYTLAMDREDPALTARADVLHPAVLWLIQATVEGAKGRCPVGVCGAAAGDDLAAPLLVALGVDELSVEPARVPAVKAALRRLDAAALAAELPELLALDDAAAVRERLTAWLARADATPDTTTTTTLERC</sequence>
<dbReference type="PRINTS" id="PR00107">
    <property type="entry name" value="PHOSPHOCPHPR"/>
</dbReference>
<dbReference type="RefSeq" id="WP_095619755.1">
    <property type="nucleotide sequence ID" value="NZ_NSKB01000002.1"/>
</dbReference>
<name>A0A2A2EZG3_9GAMM</name>
<dbReference type="EMBL" id="NSKB01000002">
    <property type="protein sequence ID" value="PAU78078.1"/>
    <property type="molecule type" value="Genomic_DNA"/>
</dbReference>
<dbReference type="Gene3D" id="3.30.1340.10">
    <property type="entry name" value="HPr-like"/>
    <property type="match status" value="1"/>
</dbReference>
<dbReference type="PROSITE" id="PS00742">
    <property type="entry name" value="PEP_ENZYMES_2"/>
    <property type="match status" value="1"/>
</dbReference>
<protein>
    <recommendedName>
        <fullName evidence="5">phosphoenolpyruvate--protein phosphotransferase</fullName>
        <ecNumber evidence="5">2.7.3.9</ecNumber>
    </recommendedName>
</protein>
<evidence type="ECO:0000256" key="1">
    <source>
        <dbReference type="ARBA" id="ARBA00000683"/>
    </source>
</evidence>
<evidence type="ECO:0000256" key="6">
    <source>
        <dbReference type="ARBA" id="ARBA00022448"/>
    </source>
</evidence>
<feature type="domain" description="PTS EIIA type-1" evidence="14">
    <location>
        <begin position="26"/>
        <end position="130"/>
    </location>
</feature>
<evidence type="ECO:0000256" key="3">
    <source>
        <dbReference type="ARBA" id="ARBA00004496"/>
    </source>
</evidence>
<evidence type="ECO:0000256" key="2">
    <source>
        <dbReference type="ARBA" id="ARBA00001946"/>
    </source>
</evidence>
<feature type="domain" description="HPr" evidence="15">
    <location>
        <begin position="172"/>
        <end position="264"/>
    </location>
</feature>
<dbReference type="InterPro" id="IPR036637">
    <property type="entry name" value="Phosphohistidine_dom_sf"/>
</dbReference>
<dbReference type="InterPro" id="IPR040442">
    <property type="entry name" value="Pyrv_kinase-like_dom_sf"/>
</dbReference>
<dbReference type="Pfam" id="PF00391">
    <property type="entry name" value="PEP-utilizers"/>
    <property type="match status" value="1"/>
</dbReference>
<evidence type="ECO:0000256" key="12">
    <source>
        <dbReference type="ARBA" id="ARBA00022777"/>
    </source>
</evidence>
<dbReference type="InterPro" id="IPR011055">
    <property type="entry name" value="Dup_hybrid_motif"/>
</dbReference>
<dbReference type="Proteomes" id="UP000217771">
    <property type="component" value="Unassembled WGS sequence"/>
</dbReference>
<comment type="caution">
    <text evidence="16">The sequence shown here is derived from an EMBL/GenBank/DDBJ whole genome shotgun (WGS) entry which is preliminary data.</text>
</comment>
<dbReference type="Gene3D" id="1.10.274.10">
    <property type="entry name" value="PtsI, HPr-binding domain"/>
    <property type="match status" value="1"/>
</dbReference>
<dbReference type="PANTHER" id="PTHR46244:SF6">
    <property type="entry name" value="PHOSPHOENOLPYRUVATE-PROTEIN PHOSPHOTRANSFERASE"/>
    <property type="match status" value="1"/>
</dbReference>
<keyword evidence="17" id="KW-1185">Reference proteome</keyword>
<dbReference type="SUPFAM" id="SSF55594">
    <property type="entry name" value="HPr-like"/>
    <property type="match status" value="1"/>
</dbReference>
<dbReference type="PROSITE" id="PS51350">
    <property type="entry name" value="PTS_HPR_DOM"/>
    <property type="match status" value="1"/>
</dbReference>
<dbReference type="InterPro" id="IPR015813">
    <property type="entry name" value="Pyrv/PenolPyrv_kinase-like_dom"/>
</dbReference>
<dbReference type="NCBIfam" id="TIGR00830">
    <property type="entry name" value="PTBA"/>
    <property type="match status" value="1"/>
</dbReference>
<dbReference type="InterPro" id="IPR000032">
    <property type="entry name" value="HPr-like"/>
</dbReference>
<dbReference type="SUPFAM" id="SSF52009">
    <property type="entry name" value="Phosphohistidine domain"/>
    <property type="match status" value="1"/>
</dbReference>
<comment type="cofactor">
    <cofactor evidence="2">
        <name>Mg(2+)</name>
        <dbReference type="ChEBI" id="CHEBI:18420"/>
    </cofactor>
</comment>
<dbReference type="InterPro" id="IPR001127">
    <property type="entry name" value="PTS_EIIA_1_perm"/>
</dbReference>
<dbReference type="PROSITE" id="PS51093">
    <property type="entry name" value="PTS_EIIA_TYPE_1"/>
    <property type="match status" value="1"/>
</dbReference>
<evidence type="ECO:0000256" key="9">
    <source>
        <dbReference type="ARBA" id="ARBA00022679"/>
    </source>
</evidence>
<dbReference type="SUPFAM" id="SSF51261">
    <property type="entry name" value="Duplicated hybrid motif"/>
    <property type="match status" value="1"/>
</dbReference>
<dbReference type="Gene3D" id="3.50.30.10">
    <property type="entry name" value="Phosphohistidine domain"/>
    <property type="match status" value="1"/>
</dbReference>
<evidence type="ECO:0000313" key="17">
    <source>
        <dbReference type="Proteomes" id="UP000217771"/>
    </source>
</evidence>
<keyword evidence="8" id="KW-0762">Sugar transport</keyword>
<keyword evidence="16" id="KW-0670">Pyruvate</keyword>
<proteinExistence type="inferred from homology"/>
<dbReference type="Pfam" id="PF02896">
    <property type="entry name" value="PEP-utilizers_C"/>
    <property type="match status" value="1"/>
</dbReference>
<dbReference type="Pfam" id="PF00381">
    <property type="entry name" value="PTS-HPr"/>
    <property type="match status" value="1"/>
</dbReference>
<comment type="catalytic activity">
    <reaction evidence="1">
        <text>L-histidyl-[protein] + phosphoenolpyruvate = N(pros)-phospho-L-histidyl-[protein] + pyruvate</text>
        <dbReference type="Rhea" id="RHEA:23880"/>
        <dbReference type="Rhea" id="RHEA-COMP:9745"/>
        <dbReference type="Rhea" id="RHEA-COMP:9746"/>
        <dbReference type="ChEBI" id="CHEBI:15361"/>
        <dbReference type="ChEBI" id="CHEBI:29979"/>
        <dbReference type="ChEBI" id="CHEBI:58702"/>
        <dbReference type="ChEBI" id="CHEBI:64837"/>
        <dbReference type="EC" id="2.7.3.9"/>
    </reaction>
</comment>
<reference evidence="16 17" key="1">
    <citation type="submission" date="2017-08" db="EMBL/GenBank/DDBJ databases">
        <title>Halomonas alkalisoli sp. nov., isolated from saline alkaline soil.</title>
        <authorList>
            <person name="Wang D."/>
            <person name="Zhang G."/>
        </authorList>
    </citation>
    <scope>NUCLEOTIDE SEQUENCE [LARGE SCALE GENOMIC DNA]</scope>
    <source>
        <strain evidence="16 17">WRN001</strain>
    </source>
</reference>
<dbReference type="PROSITE" id="PS00369">
    <property type="entry name" value="PTS_HPR_HIS"/>
    <property type="match status" value="1"/>
</dbReference>
<evidence type="ECO:0000256" key="8">
    <source>
        <dbReference type="ARBA" id="ARBA00022597"/>
    </source>
</evidence>
<dbReference type="EC" id="2.7.3.9" evidence="5"/>
<evidence type="ECO:0000256" key="11">
    <source>
        <dbReference type="ARBA" id="ARBA00022723"/>
    </source>
</evidence>
<evidence type="ECO:0000313" key="16">
    <source>
        <dbReference type="EMBL" id="PAU78078.1"/>
    </source>
</evidence>
<keyword evidence="7" id="KW-0963">Cytoplasm</keyword>
<dbReference type="OrthoDB" id="9765468at2"/>
<keyword evidence="12" id="KW-0418">Kinase</keyword>
<evidence type="ECO:0000259" key="14">
    <source>
        <dbReference type="PROSITE" id="PS51093"/>
    </source>
</evidence>
<keyword evidence="11" id="KW-0479">Metal-binding</keyword>